<dbReference type="EMBL" id="QKWW01000006">
    <property type="protein sequence ID" value="PZT57431.1"/>
    <property type="molecule type" value="Genomic_DNA"/>
</dbReference>
<name>A0A2W6NNM8_9BACL</name>
<comment type="caution">
    <text evidence="1">The sequence shown here is derived from an EMBL/GenBank/DDBJ whole genome shotgun (WGS) entry which is preliminary data.</text>
</comment>
<dbReference type="Proteomes" id="UP000249204">
    <property type="component" value="Unassembled WGS sequence"/>
</dbReference>
<protein>
    <submittedName>
        <fullName evidence="1">Uncharacterized protein</fullName>
    </submittedName>
</protein>
<sequence length="68" mass="8222">MKRYILMKLVDYNVEEDMQTWKFLTLGAEDPYELNNFMSNGYRIYDNVEQRVIKTNLDLHKWLADNSS</sequence>
<gene>
    <name evidence="1" type="ORF">DN757_01895</name>
</gene>
<evidence type="ECO:0000313" key="2">
    <source>
        <dbReference type="Proteomes" id="UP000249204"/>
    </source>
</evidence>
<evidence type="ECO:0000313" key="1">
    <source>
        <dbReference type="EMBL" id="PZT57431.1"/>
    </source>
</evidence>
<proteinExistence type="predicted"/>
<reference evidence="1 2" key="1">
    <citation type="submission" date="2018-06" db="EMBL/GenBank/DDBJ databases">
        <title>Isolation of heavy metals resistant Paenibacillus silvae NC2 from Gold-Copper mine in ZiJin, China.</title>
        <authorList>
            <person name="Xu J."/>
            <person name="Mazhar H.S."/>
            <person name="Rensing C."/>
        </authorList>
    </citation>
    <scope>NUCLEOTIDE SEQUENCE [LARGE SCALE GENOMIC DNA]</scope>
    <source>
        <strain evidence="1 2">NC2</strain>
    </source>
</reference>
<accession>A0A2W6NNM8</accession>
<organism evidence="1 2">
    <name type="scientific">Paenibacillus silvae</name>
    <dbReference type="NCBI Taxonomy" id="1325358"/>
    <lineage>
        <taxon>Bacteria</taxon>
        <taxon>Bacillati</taxon>
        <taxon>Bacillota</taxon>
        <taxon>Bacilli</taxon>
        <taxon>Bacillales</taxon>
        <taxon>Paenibacillaceae</taxon>
        <taxon>Paenibacillus</taxon>
    </lineage>
</organism>
<dbReference type="AlphaFoldDB" id="A0A2W6NNM8"/>